<accession>A0A9W5V978</accession>
<comment type="caution">
    <text evidence="3">The sequence shown here is derived from an EMBL/GenBank/DDBJ whole genome shotgun (WGS) entry which is preliminary data.</text>
</comment>
<dbReference type="Gene3D" id="1.10.10.60">
    <property type="entry name" value="Homeodomain-like"/>
    <property type="match status" value="1"/>
</dbReference>
<keyword evidence="1" id="KW-0175">Coiled coil</keyword>
<organism evidence="3 4">
    <name type="scientific">Bacillus cereus VD196</name>
    <dbReference type="NCBI Taxonomy" id="1053243"/>
    <lineage>
        <taxon>Bacteria</taxon>
        <taxon>Bacillati</taxon>
        <taxon>Bacillota</taxon>
        <taxon>Bacilli</taxon>
        <taxon>Bacillales</taxon>
        <taxon>Bacillaceae</taxon>
        <taxon>Bacillus</taxon>
        <taxon>Bacillus cereus group</taxon>
    </lineage>
</organism>
<dbReference type="RefSeq" id="WP_016125038.1">
    <property type="nucleotide sequence ID" value="NZ_KB976254.1"/>
</dbReference>
<protein>
    <recommendedName>
        <fullName evidence="2">Homeodomain phBC6A51-type domain-containing protein</fullName>
    </recommendedName>
</protein>
<dbReference type="AlphaFoldDB" id="A0A9W5V978"/>
<reference evidence="3 4" key="1">
    <citation type="submission" date="2012-12" db="EMBL/GenBank/DDBJ databases">
        <title>The Genome Sequence of Bacillus cereus VD196.</title>
        <authorList>
            <consortium name="The Broad Institute Genome Sequencing Platform"/>
            <consortium name="The Broad Institute Genome Sequencing Center for Infectious Disease"/>
            <person name="Feldgarden M."/>
            <person name="Van der Auwera G.A."/>
            <person name="Mahillon J."/>
            <person name="Duprez V."/>
            <person name="Timmery S."/>
            <person name="Mattelet C."/>
            <person name="Dierick K."/>
            <person name="Sun M."/>
            <person name="Yu Z."/>
            <person name="Zhu L."/>
            <person name="Hu X."/>
            <person name="Shank E.B."/>
            <person name="Swiecicka I."/>
            <person name="Hansen B.M."/>
            <person name="Andrup L."/>
            <person name="Walker B."/>
            <person name="Young S.K."/>
            <person name="Zeng Q."/>
            <person name="Gargeya S."/>
            <person name="Fitzgerald M."/>
            <person name="Haas B."/>
            <person name="Abouelleil A."/>
            <person name="Alvarado L."/>
            <person name="Arachchi H.M."/>
            <person name="Berlin A.M."/>
            <person name="Chapman S.B."/>
            <person name="Dewar J."/>
            <person name="Goldberg J."/>
            <person name="Griggs A."/>
            <person name="Gujja S."/>
            <person name="Hansen M."/>
            <person name="Howarth C."/>
            <person name="Imamovic A."/>
            <person name="Larimer J."/>
            <person name="McCowan C."/>
            <person name="Murphy C."/>
            <person name="Neiman D."/>
            <person name="Pearson M."/>
            <person name="Priest M."/>
            <person name="Roberts A."/>
            <person name="Saif S."/>
            <person name="Shea T."/>
            <person name="Sisk P."/>
            <person name="Sykes S."/>
            <person name="Wortman J."/>
            <person name="Nusbaum C."/>
            <person name="Birren B."/>
        </authorList>
    </citation>
    <scope>NUCLEOTIDE SEQUENCE [LARGE SCALE GENOMIC DNA]</scope>
    <source>
        <strain evidence="3 4">VD196</strain>
    </source>
</reference>
<feature type="domain" description="Homeodomain phBC6A51-type" evidence="2">
    <location>
        <begin position="3"/>
        <end position="119"/>
    </location>
</feature>
<evidence type="ECO:0000256" key="1">
    <source>
        <dbReference type="SAM" id="Coils"/>
    </source>
</evidence>
<proteinExistence type="predicted"/>
<evidence type="ECO:0000313" key="4">
    <source>
        <dbReference type="Proteomes" id="UP000014023"/>
    </source>
</evidence>
<dbReference type="Proteomes" id="UP000014023">
    <property type="component" value="Unassembled WGS sequence"/>
</dbReference>
<evidence type="ECO:0000313" key="3">
    <source>
        <dbReference type="EMBL" id="EOO67450.1"/>
    </source>
</evidence>
<sequence>MALKRLNTEHLTAIKWLALPNKGGKTNDEIAEICGVSRQSIHNWRKDPLFERELKKEMVRNSQDQLPNLIASLSEIAIRDGNAAMAKLALQINGMLTDKVEVETKAKTGEINYEELDEEIASFAERIDEESSDNVK</sequence>
<dbReference type="InterPro" id="IPR024978">
    <property type="entry name" value="Homeodomain_phBC6A51-type"/>
</dbReference>
<evidence type="ECO:0000259" key="2">
    <source>
        <dbReference type="Pfam" id="PF13022"/>
    </source>
</evidence>
<feature type="coiled-coil region" evidence="1">
    <location>
        <begin position="99"/>
        <end position="133"/>
    </location>
</feature>
<dbReference type="EMBL" id="AHFL01000011">
    <property type="protein sequence ID" value="EOO67450.1"/>
    <property type="molecule type" value="Genomic_DNA"/>
</dbReference>
<name>A0A9W5V978_BACCE</name>
<gene>
    <name evidence="3" type="ORF">IKE_02577</name>
</gene>
<dbReference type="Pfam" id="PF13022">
    <property type="entry name" value="HTH_Tnp_1_2"/>
    <property type="match status" value="1"/>
</dbReference>